<dbReference type="EMBL" id="JAHQIW010005006">
    <property type="protein sequence ID" value="KAJ1364582.1"/>
    <property type="molecule type" value="Genomic_DNA"/>
</dbReference>
<accession>A0AAD5N8G4</accession>
<evidence type="ECO:0000313" key="1">
    <source>
        <dbReference type="EMBL" id="KAJ1364582.1"/>
    </source>
</evidence>
<sequence>MDSGFDKPSCRRSHGNVCNANDLKDLCIGPRKLIEHTVNTNSEEFCCGKLDLEDARSQSLSC</sequence>
<name>A0AAD5N8G4_PARTN</name>
<organism evidence="1 2">
    <name type="scientific">Parelaphostrongylus tenuis</name>
    <name type="common">Meningeal worm</name>
    <dbReference type="NCBI Taxonomy" id="148309"/>
    <lineage>
        <taxon>Eukaryota</taxon>
        <taxon>Metazoa</taxon>
        <taxon>Ecdysozoa</taxon>
        <taxon>Nematoda</taxon>
        <taxon>Chromadorea</taxon>
        <taxon>Rhabditida</taxon>
        <taxon>Rhabditina</taxon>
        <taxon>Rhabditomorpha</taxon>
        <taxon>Strongyloidea</taxon>
        <taxon>Metastrongylidae</taxon>
        <taxon>Parelaphostrongylus</taxon>
    </lineage>
</organism>
<evidence type="ECO:0000313" key="2">
    <source>
        <dbReference type="Proteomes" id="UP001196413"/>
    </source>
</evidence>
<proteinExistence type="predicted"/>
<gene>
    <name evidence="1" type="ORF">KIN20_024704</name>
</gene>
<protein>
    <submittedName>
        <fullName evidence="1">Uncharacterized protein</fullName>
    </submittedName>
</protein>
<keyword evidence="2" id="KW-1185">Reference proteome</keyword>
<dbReference type="AlphaFoldDB" id="A0AAD5N8G4"/>
<comment type="caution">
    <text evidence="1">The sequence shown here is derived from an EMBL/GenBank/DDBJ whole genome shotgun (WGS) entry which is preliminary data.</text>
</comment>
<dbReference type="Proteomes" id="UP001196413">
    <property type="component" value="Unassembled WGS sequence"/>
</dbReference>
<reference evidence="1" key="1">
    <citation type="submission" date="2021-06" db="EMBL/GenBank/DDBJ databases">
        <title>Parelaphostrongylus tenuis whole genome reference sequence.</title>
        <authorList>
            <person name="Garwood T.J."/>
            <person name="Larsen P.A."/>
            <person name="Fountain-Jones N.M."/>
            <person name="Garbe J.R."/>
            <person name="Macchietto M.G."/>
            <person name="Kania S.A."/>
            <person name="Gerhold R.W."/>
            <person name="Richards J.E."/>
            <person name="Wolf T.M."/>
        </authorList>
    </citation>
    <scope>NUCLEOTIDE SEQUENCE</scope>
    <source>
        <strain evidence="1">MNPRO001-30</strain>
        <tissue evidence="1">Meninges</tissue>
    </source>
</reference>